<protein>
    <submittedName>
        <fullName evidence="1">Uncharacterized protein</fullName>
    </submittedName>
</protein>
<keyword evidence="2" id="KW-1185">Reference proteome</keyword>
<reference evidence="1 2" key="1">
    <citation type="journal article" date="2023" name="Commun. Biol.">
        <title>Genome analysis of Parmales, the sister group of diatoms, reveals the evolutionary specialization of diatoms from phago-mixotrophs to photoautotrophs.</title>
        <authorList>
            <person name="Ban H."/>
            <person name="Sato S."/>
            <person name="Yoshikawa S."/>
            <person name="Yamada K."/>
            <person name="Nakamura Y."/>
            <person name="Ichinomiya M."/>
            <person name="Sato N."/>
            <person name="Blanc-Mathieu R."/>
            <person name="Endo H."/>
            <person name="Kuwata A."/>
            <person name="Ogata H."/>
        </authorList>
    </citation>
    <scope>NUCLEOTIDE SEQUENCE [LARGE SCALE GENOMIC DNA]</scope>
</reference>
<dbReference type="Proteomes" id="UP001165060">
    <property type="component" value="Unassembled WGS sequence"/>
</dbReference>
<feature type="non-terminal residue" evidence="1">
    <location>
        <position position="1"/>
    </location>
</feature>
<evidence type="ECO:0000313" key="2">
    <source>
        <dbReference type="Proteomes" id="UP001165060"/>
    </source>
</evidence>
<name>A0ABQ6MUN1_9STRA</name>
<dbReference type="EMBL" id="BRYB01004531">
    <property type="protein sequence ID" value="GMI32775.1"/>
    <property type="molecule type" value="Genomic_DNA"/>
</dbReference>
<comment type="caution">
    <text evidence="1">The sequence shown here is derived from an EMBL/GenBank/DDBJ whole genome shotgun (WGS) entry which is preliminary data.</text>
</comment>
<dbReference type="PANTHER" id="PTHR43336:SF3">
    <property type="entry name" value="GUANYLATE CYCLASE DOMAIN-CONTAINING PROTEIN"/>
    <property type="match status" value="1"/>
</dbReference>
<sequence>VTLGFGLHAGNAIQGAIGSPLKVDVAFVSKSVEYSEVLESSTKDYGVRVLMSAKFRYTWDVDLAALVSHTSQSFAHSAPSNSQTDYDFDIAIWQQDPALVMVRRKYVSEFFLEWKSTFSKYLAARGEGGGAEATRDAVDALTAYDLKWNDALSQKLLGKVVE</sequence>
<accession>A0ABQ6MUN1</accession>
<evidence type="ECO:0000313" key="1">
    <source>
        <dbReference type="EMBL" id="GMI32775.1"/>
    </source>
</evidence>
<proteinExistence type="predicted"/>
<organism evidence="1 2">
    <name type="scientific">Tetraparma gracilis</name>
    <dbReference type="NCBI Taxonomy" id="2962635"/>
    <lineage>
        <taxon>Eukaryota</taxon>
        <taxon>Sar</taxon>
        <taxon>Stramenopiles</taxon>
        <taxon>Ochrophyta</taxon>
        <taxon>Bolidophyceae</taxon>
        <taxon>Parmales</taxon>
        <taxon>Triparmaceae</taxon>
        <taxon>Tetraparma</taxon>
    </lineage>
</organism>
<dbReference type="PANTHER" id="PTHR43336">
    <property type="entry name" value="OXYGEN SENSOR HISTIDINE KINASE RESPONSE REGULATOR DEVS/DOSS"/>
    <property type="match status" value="1"/>
</dbReference>
<gene>
    <name evidence="1" type="ORF">TeGR_g595</name>
</gene>